<dbReference type="Proteomes" id="UP000552097">
    <property type="component" value="Unassembled WGS sequence"/>
</dbReference>
<feature type="signal peptide" evidence="5">
    <location>
        <begin position="1"/>
        <end position="21"/>
    </location>
</feature>
<dbReference type="AlphaFoldDB" id="A0A7W9LY46"/>
<evidence type="ECO:0000313" key="7">
    <source>
        <dbReference type="Proteomes" id="UP000552097"/>
    </source>
</evidence>
<dbReference type="PANTHER" id="PTHR10272:SF0">
    <property type="entry name" value="PLATELET-ACTIVATING FACTOR ACETYLHYDROLASE"/>
    <property type="match status" value="1"/>
</dbReference>
<evidence type="ECO:0000256" key="1">
    <source>
        <dbReference type="ARBA" id="ARBA00022801"/>
    </source>
</evidence>
<protein>
    <submittedName>
        <fullName evidence="6">Dienelactone hydrolase</fullName>
    </submittedName>
</protein>
<dbReference type="Pfam" id="PF03403">
    <property type="entry name" value="PAF-AH_p_II"/>
    <property type="match status" value="1"/>
</dbReference>
<name>A0A7W9LY46_9PSEU</name>
<proteinExistence type="predicted"/>
<organism evidence="6 7">
    <name type="scientific">Saccharothrix ecbatanensis</name>
    <dbReference type="NCBI Taxonomy" id="1105145"/>
    <lineage>
        <taxon>Bacteria</taxon>
        <taxon>Bacillati</taxon>
        <taxon>Actinomycetota</taxon>
        <taxon>Actinomycetes</taxon>
        <taxon>Pseudonocardiales</taxon>
        <taxon>Pseudonocardiaceae</taxon>
        <taxon>Saccharothrix</taxon>
    </lineage>
</organism>
<evidence type="ECO:0000256" key="4">
    <source>
        <dbReference type="SAM" id="MobiDB-lite"/>
    </source>
</evidence>
<keyword evidence="1 6" id="KW-0378">Hydrolase</keyword>
<dbReference type="PANTHER" id="PTHR10272">
    <property type="entry name" value="PLATELET-ACTIVATING FACTOR ACETYLHYDROLASE"/>
    <property type="match status" value="1"/>
</dbReference>
<feature type="region of interest" description="Disordered" evidence="4">
    <location>
        <begin position="23"/>
        <end position="52"/>
    </location>
</feature>
<reference evidence="6 7" key="1">
    <citation type="submission" date="2020-08" db="EMBL/GenBank/DDBJ databases">
        <title>Sequencing the genomes of 1000 actinobacteria strains.</title>
        <authorList>
            <person name="Klenk H.-P."/>
        </authorList>
    </citation>
    <scope>NUCLEOTIDE SEQUENCE [LARGE SCALE GENOMIC DNA]</scope>
    <source>
        <strain evidence="6 7">DSM 45486</strain>
    </source>
</reference>
<dbReference type="GO" id="GO:0016042">
    <property type="term" value="P:lipid catabolic process"/>
    <property type="evidence" value="ECO:0007669"/>
    <property type="project" value="UniProtKB-KW"/>
</dbReference>
<dbReference type="InterPro" id="IPR029058">
    <property type="entry name" value="AB_hydrolase_fold"/>
</dbReference>
<dbReference type="EMBL" id="JACHMO010000001">
    <property type="protein sequence ID" value="MBB5800338.1"/>
    <property type="molecule type" value="Genomic_DNA"/>
</dbReference>
<accession>A0A7W9LY46</accession>
<evidence type="ECO:0000313" key="6">
    <source>
        <dbReference type="EMBL" id="MBB5800338.1"/>
    </source>
</evidence>
<gene>
    <name evidence="6" type="ORF">F4560_000106</name>
</gene>
<dbReference type="RefSeq" id="WP_184914667.1">
    <property type="nucleotide sequence ID" value="NZ_JACHMO010000001.1"/>
</dbReference>
<evidence type="ECO:0000256" key="2">
    <source>
        <dbReference type="ARBA" id="ARBA00022963"/>
    </source>
</evidence>
<dbReference type="Gene3D" id="3.40.50.1820">
    <property type="entry name" value="alpha/beta hydrolase"/>
    <property type="match status" value="1"/>
</dbReference>
<sequence length="375" mass="39864">MRRLVFLTALTLAVSASPAAADTSLHLPAPTGRHPVGTTSFHLTDTARPDPWVPSRDRELMVSVFYPAASARGLKKQYMTPAESAAVLEEGGITTVPPDVLSTARTNAVVDARPTAGKRHSLPLVVLSPGFKRPRATLSTLAEDLASHGYVVVVIDHTYENVATTFPDGRVTSCEACGSYDLAFWEKLVRGRAADVSFVLDQLTGPLRHRRGANLVDASRIAMGGHSVGGASSLAALRADSRILAGINVDGSISTPIPDPGLSRPFMLLGRQNTYSPGTPGGAADTWEDNWPLLTGWKRWLVVAGMEHPSFTDIGVLGAQLGLDFGADVGWARGAAITRTYVRAFFDLHLRGEPQPLLDGPSASYPEVAIVEPSS</sequence>
<keyword evidence="7" id="KW-1185">Reference proteome</keyword>
<dbReference type="GO" id="GO:0003847">
    <property type="term" value="F:1-alkyl-2-acetylglycerophosphocholine esterase activity"/>
    <property type="evidence" value="ECO:0007669"/>
    <property type="project" value="TreeGrafter"/>
</dbReference>
<keyword evidence="2" id="KW-0442">Lipid degradation</keyword>
<evidence type="ECO:0000256" key="3">
    <source>
        <dbReference type="ARBA" id="ARBA00023098"/>
    </source>
</evidence>
<evidence type="ECO:0000256" key="5">
    <source>
        <dbReference type="SAM" id="SignalP"/>
    </source>
</evidence>
<feature type="chain" id="PRO_5030662492" evidence="5">
    <location>
        <begin position="22"/>
        <end position="375"/>
    </location>
</feature>
<keyword evidence="3" id="KW-0443">Lipid metabolism</keyword>
<keyword evidence="5" id="KW-0732">Signal</keyword>
<comment type="caution">
    <text evidence="6">The sequence shown here is derived from an EMBL/GenBank/DDBJ whole genome shotgun (WGS) entry which is preliminary data.</text>
</comment>
<dbReference type="SUPFAM" id="SSF53474">
    <property type="entry name" value="alpha/beta-Hydrolases"/>
    <property type="match status" value="1"/>
</dbReference>